<evidence type="ECO:0000313" key="3">
    <source>
        <dbReference type="Proteomes" id="UP001222325"/>
    </source>
</evidence>
<keyword evidence="3" id="KW-1185">Reference proteome</keyword>
<dbReference type="AlphaFoldDB" id="A0AAD6U2L3"/>
<gene>
    <name evidence="2" type="ORF">B0H15DRAFT_803084</name>
</gene>
<feature type="domain" description="HTH myb-type" evidence="1">
    <location>
        <begin position="1"/>
        <end position="17"/>
    </location>
</feature>
<dbReference type="InterPro" id="IPR017930">
    <property type="entry name" value="Myb_dom"/>
</dbReference>
<sequence>MRYQCRKRLISTLNPLLIKPSDCLDISGRVSFKCQFYDSGAIYAGGSNGIRYAQLTQSKSGSQNLPFPADTQGFLYYYLRPDASPLEGSLRFRVTQSHYVWTFDVGQDLRTPGGLPWQIMLVQIACRDNYDSVRAQLVREGLVPAEDMLRCQAMFRKKAKINLHGTLFHLGSPFVVDFSSRVCLTVATQPDAVHEVDLQVFTIRSQGGYNNPWAGSALARFEASQDLKRRVLHMRIVSIVTPVACTVNAEEYSGRIVRPEEGALLLVRTRSGGQIPWSYDIDAKRTPTAEALRILWDASGYGAEPHFR</sequence>
<dbReference type="Proteomes" id="UP001222325">
    <property type="component" value="Unassembled WGS sequence"/>
</dbReference>
<accession>A0AAD6U2L3</accession>
<reference evidence="2" key="1">
    <citation type="submission" date="2023-03" db="EMBL/GenBank/DDBJ databases">
        <title>Massive genome expansion in bonnet fungi (Mycena s.s.) driven by repeated elements and novel gene families across ecological guilds.</title>
        <authorList>
            <consortium name="Lawrence Berkeley National Laboratory"/>
            <person name="Harder C.B."/>
            <person name="Miyauchi S."/>
            <person name="Viragh M."/>
            <person name="Kuo A."/>
            <person name="Thoen E."/>
            <person name="Andreopoulos B."/>
            <person name="Lu D."/>
            <person name="Skrede I."/>
            <person name="Drula E."/>
            <person name="Henrissat B."/>
            <person name="Morin E."/>
            <person name="Kohler A."/>
            <person name="Barry K."/>
            <person name="LaButti K."/>
            <person name="Morin E."/>
            <person name="Salamov A."/>
            <person name="Lipzen A."/>
            <person name="Mereny Z."/>
            <person name="Hegedus B."/>
            <person name="Baldrian P."/>
            <person name="Stursova M."/>
            <person name="Weitz H."/>
            <person name="Taylor A."/>
            <person name="Grigoriev I.V."/>
            <person name="Nagy L.G."/>
            <person name="Martin F."/>
            <person name="Kauserud H."/>
        </authorList>
    </citation>
    <scope>NUCLEOTIDE SEQUENCE</scope>
    <source>
        <strain evidence="2">CBHHK173m</strain>
    </source>
</reference>
<protein>
    <recommendedName>
        <fullName evidence="1">HTH myb-type domain-containing protein</fullName>
    </recommendedName>
</protein>
<dbReference type="EMBL" id="JARJCN010000044">
    <property type="protein sequence ID" value="KAJ7082623.1"/>
    <property type="molecule type" value="Genomic_DNA"/>
</dbReference>
<dbReference type="PROSITE" id="PS51294">
    <property type="entry name" value="HTH_MYB"/>
    <property type="match status" value="1"/>
</dbReference>
<proteinExistence type="predicted"/>
<evidence type="ECO:0000259" key="1">
    <source>
        <dbReference type="PROSITE" id="PS51294"/>
    </source>
</evidence>
<name>A0AAD6U2L3_9AGAR</name>
<evidence type="ECO:0000313" key="2">
    <source>
        <dbReference type="EMBL" id="KAJ7082623.1"/>
    </source>
</evidence>
<comment type="caution">
    <text evidence="2">The sequence shown here is derived from an EMBL/GenBank/DDBJ whole genome shotgun (WGS) entry which is preliminary data.</text>
</comment>
<organism evidence="2 3">
    <name type="scientific">Mycena belliarum</name>
    <dbReference type="NCBI Taxonomy" id="1033014"/>
    <lineage>
        <taxon>Eukaryota</taxon>
        <taxon>Fungi</taxon>
        <taxon>Dikarya</taxon>
        <taxon>Basidiomycota</taxon>
        <taxon>Agaricomycotina</taxon>
        <taxon>Agaricomycetes</taxon>
        <taxon>Agaricomycetidae</taxon>
        <taxon>Agaricales</taxon>
        <taxon>Marasmiineae</taxon>
        <taxon>Mycenaceae</taxon>
        <taxon>Mycena</taxon>
    </lineage>
</organism>